<feature type="transmembrane region" description="Helical" evidence="1">
    <location>
        <begin position="147"/>
        <end position="166"/>
    </location>
</feature>
<dbReference type="RefSeq" id="WP_146444294.1">
    <property type="nucleotide sequence ID" value="NZ_SJPR01000001.1"/>
</dbReference>
<dbReference type="InterPro" id="IPR010331">
    <property type="entry name" value="ExoD"/>
</dbReference>
<dbReference type="PANTHER" id="PTHR41795">
    <property type="entry name" value="EXOPOLYSACCHARIDE SYNTHESIS PROTEIN"/>
    <property type="match status" value="1"/>
</dbReference>
<dbReference type="Proteomes" id="UP000317421">
    <property type="component" value="Unassembled WGS sequence"/>
</dbReference>
<keyword evidence="1" id="KW-0812">Transmembrane</keyword>
<organism evidence="2 3">
    <name type="scientific">Botrimarina colliarenosi</name>
    <dbReference type="NCBI Taxonomy" id="2528001"/>
    <lineage>
        <taxon>Bacteria</taxon>
        <taxon>Pseudomonadati</taxon>
        <taxon>Planctomycetota</taxon>
        <taxon>Planctomycetia</taxon>
        <taxon>Pirellulales</taxon>
        <taxon>Lacipirellulaceae</taxon>
        <taxon>Botrimarina</taxon>
    </lineage>
</organism>
<feature type="transmembrane region" description="Helical" evidence="1">
    <location>
        <begin position="44"/>
        <end position="77"/>
    </location>
</feature>
<reference evidence="2 3" key="1">
    <citation type="submission" date="2019-02" db="EMBL/GenBank/DDBJ databases">
        <title>Deep-cultivation of Planctomycetes and their phenomic and genomic characterization uncovers novel biology.</title>
        <authorList>
            <person name="Wiegand S."/>
            <person name="Jogler M."/>
            <person name="Boedeker C."/>
            <person name="Pinto D."/>
            <person name="Vollmers J."/>
            <person name="Rivas-Marin E."/>
            <person name="Kohn T."/>
            <person name="Peeters S.H."/>
            <person name="Heuer A."/>
            <person name="Rast P."/>
            <person name="Oberbeckmann S."/>
            <person name="Bunk B."/>
            <person name="Jeske O."/>
            <person name="Meyerdierks A."/>
            <person name="Storesund J.E."/>
            <person name="Kallscheuer N."/>
            <person name="Luecker S."/>
            <person name="Lage O.M."/>
            <person name="Pohl T."/>
            <person name="Merkel B.J."/>
            <person name="Hornburger P."/>
            <person name="Mueller R.-W."/>
            <person name="Bruemmer F."/>
            <person name="Labrenz M."/>
            <person name="Spormann A.M."/>
            <person name="Op Den Camp H."/>
            <person name="Overmann J."/>
            <person name="Amann R."/>
            <person name="Jetten M.S.M."/>
            <person name="Mascher T."/>
            <person name="Medema M.H."/>
            <person name="Devos D.P."/>
            <person name="Kaster A.-K."/>
            <person name="Ovreas L."/>
            <person name="Rohde M."/>
            <person name="Galperin M.Y."/>
            <person name="Jogler C."/>
        </authorList>
    </citation>
    <scope>NUCLEOTIDE SEQUENCE [LARGE SCALE GENOMIC DNA]</scope>
    <source>
        <strain evidence="2 3">Pla108</strain>
    </source>
</reference>
<evidence type="ECO:0000256" key="1">
    <source>
        <dbReference type="SAM" id="Phobius"/>
    </source>
</evidence>
<comment type="caution">
    <text evidence="2">The sequence shown here is derived from an EMBL/GenBank/DDBJ whole genome shotgun (WGS) entry which is preliminary data.</text>
</comment>
<keyword evidence="3" id="KW-1185">Reference proteome</keyword>
<gene>
    <name evidence="2" type="ORF">Pla108_15980</name>
</gene>
<proteinExistence type="predicted"/>
<name>A0A5C6ANG6_9BACT</name>
<feature type="transmembrane region" description="Helical" evidence="1">
    <location>
        <begin position="173"/>
        <end position="193"/>
    </location>
</feature>
<evidence type="ECO:0000313" key="2">
    <source>
        <dbReference type="EMBL" id="TWU00646.1"/>
    </source>
</evidence>
<dbReference type="PANTHER" id="PTHR41795:SF1">
    <property type="entry name" value="EXOPOLYSACCHARIDE SYNTHESIS PROTEIN"/>
    <property type="match status" value="1"/>
</dbReference>
<evidence type="ECO:0000313" key="3">
    <source>
        <dbReference type="Proteomes" id="UP000317421"/>
    </source>
</evidence>
<keyword evidence="1" id="KW-0472">Membrane</keyword>
<dbReference type="Pfam" id="PF06055">
    <property type="entry name" value="ExoD"/>
    <property type="match status" value="1"/>
</dbReference>
<sequence length="195" mass="20416">MSVATPRNTTQLLDKVADSAEDGSVKLGQIFDALGTRAYGPLLLAISLIAASPIGGIPGMTVVLASLLSLVAVQLLFGAEHPWAPDKIESMSFDKSRLTSAKDRFGPYLSRIDALLHRRLTLLTGDVAARFVAVEVLLIAATLYPLALVPFGATLPSLVIAVLALGLTADDGVVILVGHALFVAYAAGLVVVWPF</sequence>
<dbReference type="EMBL" id="SJPR01000001">
    <property type="protein sequence ID" value="TWU00646.1"/>
    <property type="molecule type" value="Genomic_DNA"/>
</dbReference>
<dbReference type="AlphaFoldDB" id="A0A5C6ANG6"/>
<keyword evidence="1" id="KW-1133">Transmembrane helix</keyword>
<dbReference type="OrthoDB" id="284449at2"/>
<accession>A0A5C6ANG6</accession>
<protein>
    <submittedName>
        <fullName evidence="2">Exopolysaccharide synthesis, ExoD</fullName>
    </submittedName>
</protein>
<dbReference type="PIRSF" id="PIRSF033239">
    <property type="entry name" value="ExoD"/>
    <property type="match status" value="1"/>
</dbReference>